<evidence type="ECO:0000256" key="2">
    <source>
        <dbReference type="ARBA" id="ARBA00022692"/>
    </source>
</evidence>
<dbReference type="Proteomes" id="UP000196531">
    <property type="component" value="Unassembled WGS sequence"/>
</dbReference>
<organism evidence="7 8">
    <name type="scientific">Halobacteriovorax marinus</name>
    <dbReference type="NCBI Taxonomy" id="97084"/>
    <lineage>
        <taxon>Bacteria</taxon>
        <taxon>Pseudomonadati</taxon>
        <taxon>Bdellovibrionota</taxon>
        <taxon>Bacteriovoracia</taxon>
        <taxon>Bacteriovoracales</taxon>
        <taxon>Halobacteriovoraceae</taxon>
        <taxon>Halobacteriovorax</taxon>
    </lineage>
</organism>
<evidence type="ECO:0000256" key="1">
    <source>
        <dbReference type="ARBA" id="ARBA00004141"/>
    </source>
</evidence>
<comment type="subcellular location">
    <subcellularLocation>
        <location evidence="1">Membrane</location>
        <topology evidence="1">Multi-pass membrane protein</topology>
    </subcellularLocation>
</comment>
<dbReference type="EMBL" id="MAAO01000004">
    <property type="protein sequence ID" value="OUR98918.1"/>
    <property type="molecule type" value="Genomic_DNA"/>
</dbReference>
<dbReference type="AlphaFoldDB" id="A0A1Y5FBN9"/>
<dbReference type="PANTHER" id="PTHR38480">
    <property type="entry name" value="SLR0254 PROTEIN"/>
    <property type="match status" value="1"/>
</dbReference>
<feature type="transmembrane region" description="Helical" evidence="5">
    <location>
        <begin position="26"/>
        <end position="50"/>
    </location>
</feature>
<dbReference type="Pfam" id="PF06271">
    <property type="entry name" value="RDD"/>
    <property type="match status" value="1"/>
</dbReference>
<evidence type="ECO:0000259" key="6">
    <source>
        <dbReference type="Pfam" id="PF06271"/>
    </source>
</evidence>
<reference evidence="8" key="1">
    <citation type="journal article" date="2017" name="Proc. Natl. Acad. Sci. U.S.A.">
        <title>Simulation of Deepwater Horizon oil plume reveals substrate specialization within a complex community of hydrocarbon-degraders.</title>
        <authorList>
            <person name="Hu P."/>
            <person name="Dubinsky E.A."/>
            <person name="Probst A.J."/>
            <person name="Wang J."/>
            <person name="Sieber C.M.K."/>
            <person name="Tom L.M."/>
            <person name="Gardinali P."/>
            <person name="Banfield J.F."/>
            <person name="Atlas R.M."/>
            <person name="Andersen G.L."/>
        </authorList>
    </citation>
    <scope>NUCLEOTIDE SEQUENCE [LARGE SCALE GENOMIC DNA]</scope>
</reference>
<keyword evidence="3 5" id="KW-1133">Transmembrane helix</keyword>
<dbReference type="GO" id="GO:0016020">
    <property type="term" value="C:membrane"/>
    <property type="evidence" value="ECO:0007669"/>
    <property type="project" value="UniProtKB-SubCell"/>
</dbReference>
<dbReference type="PANTHER" id="PTHR38480:SF1">
    <property type="entry name" value="SLR0254 PROTEIN"/>
    <property type="match status" value="1"/>
</dbReference>
<feature type="transmembrane region" description="Helical" evidence="5">
    <location>
        <begin position="90"/>
        <end position="121"/>
    </location>
</feature>
<sequence>MDRKYLLKSPFKVARISRMIAKGIDLFIALILSIFLYPVGIIFALIYMAVADSLQNGQSVGKKFMGFAVISLEDGKPCSLKQSIIRNLPFLIPIFFAIIPFWGWIFALLLGVPLLILEIYLLHKLDSGHRLGDVMADTSVMANDGTAEQIKKRKDSWFDPDSQMT</sequence>
<evidence type="ECO:0000313" key="8">
    <source>
        <dbReference type="Proteomes" id="UP000196531"/>
    </source>
</evidence>
<evidence type="ECO:0000256" key="5">
    <source>
        <dbReference type="SAM" id="Phobius"/>
    </source>
</evidence>
<keyword evidence="4 5" id="KW-0472">Membrane</keyword>
<dbReference type="InterPro" id="IPR010432">
    <property type="entry name" value="RDD"/>
</dbReference>
<accession>A0A1Y5FBN9</accession>
<gene>
    <name evidence="7" type="ORF">A9Q84_05765</name>
</gene>
<evidence type="ECO:0000256" key="4">
    <source>
        <dbReference type="ARBA" id="ARBA00023136"/>
    </source>
</evidence>
<name>A0A1Y5FBN9_9BACT</name>
<proteinExistence type="predicted"/>
<keyword evidence="2 5" id="KW-0812">Transmembrane</keyword>
<feature type="domain" description="RDD" evidence="6">
    <location>
        <begin position="27"/>
        <end position="117"/>
    </location>
</feature>
<protein>
    <recommendedName>
        <fullName evidence="6">RDD domain-containing protein</fullName>
    </recommendedName>
</protein>
<evidence type="ECO:0000313" key="7">
    <source>
        <dbReference type="EMBL" id="OUR98918.1"/>
    </source>
</evidence>
<comment type="caution">
    <text evidence="7">The sequence shown here is derived from an EMBL/GenBank/DDBJ whole genome shotgun (WGS) entry which is preliminary data.</text>
</comment>
<evidence type="ECO:0000256" key="3">
    <source>
        <dbReference type="ARBA" id="ARBA00022989"/>
    </source>
</evidence>